<dbReference type="EMBL" id="CP046052">
    <property type="protein sequence ID" value="QGM46354.1"/>
    <property type="molecule type" value="Genomic_DNA"/>
</dbReference>
<proteinExistence type="predicted"/>
<protein>
    <submittedName>
        <fullName evidence="2">Uncharacterized protein</fullName>
    </submittedName>
</protein>
<feature type="chain" id="PRO_5025524543" evidence="1">
    <location>
        <begin position="22"/>
        <end position="181"/>
    </location>
</feature>
<dbReference type="Proteomes" id="UP000309061">
    <property type="component" value="Chromosome"/>
</dbReference>
<keyword evidence="1" id="KW-0732">Signal</keyword>
<evidence type="ECO:0000313" key="2">
    <source>
        <dbReference type="EMBL" id="QGM46354.1"/>
    </source>
</evidence>
<feature type="signal peptide" evidence="1">
    <location>
        <begin position="1"/>
        <end position="21"/>
    </location>
</feature>
<dbReference type="AlphaFoldDB" id="A0A6B8KD63"/>
<dbReference type="KEGG" id="mhey:H2LOC_011950"/>
<name>A0A6B8KD63_9HYPH</name>
<sequence length="181" mass="17863">MTLSRRAVSVGLAASAASAFAPPCKAAGRVSMATDLDVDHPWLVQLQGAAAVLVLHEPTGAMFRPGASGKQAFAGVWPDYSPPYALVARVAGAGLLQIAPPAAGGATAGSEPDPDALLRAASRVAKMALAHAAGGEAWLLARPCLSGGSRMVAAPQSGFAGPQGLSFPAGLSARSAGGLKA</sequence>
<evidence type="ECO:0000313" key="3">
    <source>
        <dbReference type="Proteomes" id="UP000309061"/>
    </source>
</evidence>
<keyword evidence="3" id="KW-1185">Reference proteome</keyword>
<dbReference type="RefSeq" id="WP_136496603.1">
    <property type="nucleotide sequence ID" value="NZ_CP046052.1"/>
</dbReference>
<organism evidence="2 3">
    <name type="scientific">Methylocystis heyeri</name>
    <dbReference type="NCBI Taxonomy" id="391905"/>
    <lineage>
        <taxon>Bacteria</taxon>
        <taxon>Pseudomonadati</taxon>
        <taxon>Pseudomonadota</taxon>
        <taxon>Alphaproteobacteria</taxon>
        <taxon>Hyphomicrobiales</taxon>
        <taxon>Methylocystaceae</taxon>
        <taxon>Methylocystis</taxon>
    </lineage>
</organism>
<gene>
    <name evidence="2" type="ORF">H2LOC_011950</name>
</gene>
<dbReference type="InterPro" id="IPR006311">
    <property type="entry name" value="TAT_signal"/>
</dbReference>
<reference evidence="2 3" key="1">
    <citation type="submission" date="2019-11" db="EMBL/GenBank/DDBJ databases">
        <title>The genome sequence of Methylocystis heyeri.</title>
        <authorList>
            <person name="Oshkin I.Y."/>
            <person name="Miroshnikov K."/>
            <person name="Dedysh S.N."/>
        </authorList>
    </citation>
    <scope>NUCLEOTIDE SEQUENCE [LARGE SCALE GENOMIC DNA]</scope>
    <source>
        <strain evidence="2 3">H2</strain>
    </source>
</reference>
<dbReference type="PROSITE" id="PS51318">
    <property type="entry name" value="TAT"/>
    <property type="match status" value="1"/>
</dbReference>
<accession>A0A6B8KD63</accession>
<evidence type="ECO:0000256" key="1">
    <source>
        <dbReference type="SAM" id="SignalP"/>
    </source>
</evidence>